<dbReference type="Proteomes" id="UP001174839">
    <property type="component" value="Unassembled WGS sequence"/>
</dbReference>
<dbReference type="PANTHER" id="PTHR12358:SF106">
    <property type="entry name" value="LIPID KINASE YEGS"/>
    <property type="match status" value="1"/>
</dbReference>
<comment type="caution">
    <text evidence="13">The sequence shown here is derived from an EMBL/GenBank/DDBJ whole genome shotgun (WGS) entry which is preliminary data.</text>
</comment>
<dbReference type="InterPro" id="IPR001206">
    <property type="entry name" value="Diacylglycerol_kinase_cat_dom"/>
</dbReference>
<dbReference type="RefSeq" id="WP_289724474.1">
    <property type="nucleotide sequence ID" value="NZ_JAUDUY010000003.1"/>
</dbReference>
<feature type="domain" description="DAGKc" evidence="12">
    <location>
        <begin position="1"/>
        <end position="133"/>
    </location>
</feature>
<comment type="cofactor">
    <cofactor evidence="1">
        <name>Mg(2+)</name>
        <dbReference type="ChEBI" id="CHEBI:18420"/>
    </cofactor>
</comment>
<dbReference type="InterPro" id="IPR050187">
    <property type="entry name" value="Lipid_Phosphate_FormReg"/>
</dbReference>
<evidence type="ECO:0000256" key="9">
    <source>
        <dbReference type="ARBA" id="ARBA00023098"/>
    </source>
</evidence>
<dbReference type="InterPro" id="IPR017438">
    <property type="entry name" value="ATP-NAD_kinase_N"/>
</dbReference>
<dbReference type="Pfam" id="PF00781">
    <property type="entry name" value="DAGK_cat"/>
    <property type="match status" value="1"/>
</dbReference>
<keyword evidence="7" id="KW-0067">ATP-binding</keyword>
<dbReference type="SUPFAM" id="SSF111331">
    <property type="entry name" value="NAD kinase/diacylglycerol kinase-like"/>
    <property type="match status" value="1"/>
</dbReference>
<keyword evidence="4" id="KW-0479">Metal-binding</keyword>
<evidence type="ECO:0000313" key="13">
    <source>
        <dbReference type="EMBL" id="MDM9631108.1"/>
    </source>
</evidence>
<name>A0ABT7WDX3_9FLAO</name>
<dbReference type="NCBIfam" id="TIGR00147">
    <property type="entry name" value="YegS/Rv2252/BmrU family lipid kinase"/>
    <property type="match status" value="1"/>
</dbReference>
<dbReference type="InterPro" id="IPR016064">
    <property type="entry name" value="NAD/diacylglycerol_kinase_sf"/>
</dbReference>
<dbReference type="InterPro" id="IPR005218">
    <property type="entry name" value="Diacylglycerol/lipid_kinase"/>
</dbReference>
<evidence type="ECO:0000256" key="8">
    <source>
        <dbReference type="ARBA" id="ARBA00022842"/>
    </source>
</evidence>
<organism evidence="13 14">
    <name type="scientific">Robiginitalea aurantiaca</name>
    <dbReference type="NCBI Taxonomy" id="3056915"/>
    <lineage>
        <taxon>Bacteria</taxon>
        <taxon>Pseudomonadati</taxon>
        <taxon>Bacteroidota</taxon>
        <taxon>Flavobacteriia</taxon>
        <taxon>Flavobacteriales</taxon>
        <taxon>Flavobacteriaceae</taxon>
        <taxon>Robiginitalea</taxon>
    </lineage>
</organism>
<dbReference type="Gene3D" id="3.40.50.10330">
    <property type="entry name" value="Probable inorganic polyphosphate/atp-NAD kinase, domain 1"/>
    <property type="match status" value="1"/>
</dbReference>
<evidence type="ECO:0000256" key="11">
    <source>
        <dbReference type="ARBA" id="ARBA00023264"/>
    </source>
</evidence>
<proteinExistence type="predicted"/>
<dbReference type="PANTHER" id="PTHR12358">
    <property type="entry name" value="SPHINGOSINE KINASE"/>
    <property type="match status" value="1"/>
</dbReference>
<keyword evidence="3" id="KW-0808">Transferase</keyword>
<evidence type="ECO:0000256" key="6">
    <source>
        <dbReference type="ARBA" id="ARBA00022777"/>
    </source>
</evidence>
<evidence type="ECO:0000256" key="5">
    <source>
        <dbReference type="ARBA" id="ARBA00022741"/>
    </source>
</evidence>
<keyword evidence="6 13" id="KW-0418">Kinase</keyword>
<keyword evidence="10" id="KW-0594">Phospholipid biosynthesis</keyword>
<dbReference type="GO" id="GO:0016301">
    <property type="term" value="F:kinase activity"/>
    <property type="evidence" value="ECO:0007669"/>
    <property type="project" value="UniProtKB-KW"/>
</dbReference>
<dbReference type="Pfam" id="PF19279">
    <property type="entry name" value="YegS_C"/>
    <property type="match status" value="1"/>
</dbReference>
<evidence type="ECO:0000256" key="7">
    <source>
        <dbReference type="ARBA" id="ARBA00022840"/>
    </source>
</evidence>
<evidence type="ECO:0000256" key="2">
    <source>
        <dbReference type="ARBA" id="ARBA00022516"/>
    </source>
</evidence>
<evidence type="ECO:0000259" key="12">
    <source>
        <dbReference type="PROSITE" id="PS50146"/>
    </source>
</evidence>
<dbReference type="EMBL" id="JAUDUY010000003">
    <property type="protein sequence ID" value="MDM9631108.1"/>
    <property type="molecule type" value="Genomic_DNA"/>
</dbReference>
<reference evidence="13" key="1">
    <citation type="submission" date="2023-06" db="EMBL/GenBank/DDBJ databases">
        <title>Robiginitalea aurantiacus sp. nov. and Algoriphagus sediminis sp. nov., isolated from coastal sediment.</title>
        <authorList>
            <person name="Zhou Z.Y."/>
            <person name="An J."/>
            <person name="Jia Y.W."/>
            <person name="Du Z.J."/>
        </authorList>
    </citation>
    <scope>NUCLEOTIDE SEQUENCE</scope>
    <source>
        <strain evidence="13">M39</strain>
    </source>
</reference>
<keyword evidence="9" id="KW-0443">Lipid metabolism</keyword>
<dbReference type="InterPro" id="IPR045540">
    <property type="entry name" value="YegS/DAGK_C"/>
</dbReference>
<dbReference type="Gene3D" id="2.60.200.40">
    <property type="match status" value="1"/>
</dbReference>
<dbReference type="PROSITE" id="PS50146">
    <property type="entry name" value="DAGK"/>
    <property type="match status" value="1"/>
</dbReference>
<evidence type="ECO:0000256" key="1">
    <source>
        <dbReference type="ARBA" id="ARBA00001946"/>
    </source>
</evidence>
<protein>
    <submittedName>
        <fullName evidence="13">Diacylglycerol kinase family lipid kinase</fullName>
    </submittedName>
</protein>
<evidence type="ECO:0000256" key="4">
    <source>
        <dbReference type="ARBA" id="ARBA00022723"/>
    </source>
</evidence>
<keyword evidence="11" id="KW-1208">Phospholipid metabolism</keyword>
<keyword evidence="2" id="KW-0444">Lipid biosynthesis</keyword>
<keyword evidence="5" id="KW-0547">Nucleotide-binding</keyword>
<evidence type="ECO:0000313" key="14">
    <source>
        <dbReference type="Proteomes" id="UP001174839"/>
    </source>
</evidence>
<gene>
    <name evidence="13" type="ORF">QU605_06490</name>
</gene>
<evidence type="ECO:0000256" key="3">
    <source>
        <dbReference type="ARBA" id="ARBA00022679"/>
    </source>
</evidence>
<accession>A0ABT7WDX3</accession>
<sequence length="305" mass="33560">MKIVFIANNKNKRAGKALPGLERYFGQMNQGRVQILATQRKKHAIDLAREAAERGCDYMIAIGGDGTLHEVINGLLQSSLPMPEYPAIGLIPCGSANDFARTAHLSDSIDSLMNLIQSHTIQKIDLGQIVLEQTGEIRYFINIAGAGLGGEVVQKMEQSSGILGPGLNYFRQIFMGFLRYAKKEVSCTGSGWQWKGRLLQLAVANGRYFGNALCVAPDARLTDGLFQVTIFGDLSVWDYLKNLGNLKKGVRINHPQITYYNAKELLLESNVPCHIEADGEYIGLAPATLRILPEAICFLMPQETS</sequence>
<dbReference type="SMART" id="SM00046">
    <property type="entry name" value="DAGKc"/>
    <property type="match status" value="1"/>
</dbReference>
<keyword evidence="8" id="KW-0460">Magnesium</keyword>
<keyword evidence="14" id="KW-1185">Reference proteome</keyword>
<evidence type="ECO:0000256" key="10">
    <source>
        <dbReference type="ARBA" id="ARBA00023209"/>
    </source>
</evidence>